<evidence type="ECO:0000313" key="2">
    <source>
        <dbReference type="EMBL" id="KMN12547.1"/>
    </source>
</evidence>
<dbReference type="PATRIC" id="fig|1608994.3.peg.4357"/>
<dbReference type="Gene3D" id="3.30.930.30">
    <property type="match status" value="1"/>
</dbReference>
<sequence length="612" mass="71867">MNDTNLQTITLTKRDRNYSNLKGLDSSLRHSLRLDQNEYDDFEFNPNPDHPSVAIVGGLEQILTRELAEQLLADFNDQLQTKLIATEATDEIAAEKEKLRKLKSKLVKFINATEPTEIKEHVTSVMEGERTLVIEDYATLLNQHKISRVAQRIDLLENYTTKKQEIEQNAPDRAVSRTVNRVKEIILVIPEPNKLAITKGYTDLLQKAMHQFYQKNFPNNKMLFSFSHLDETTNHVHAFLDLQNTKTGKYDFSAQEFEFASQYYAKNKAHLDNISEPPTLEDFKLPNRSEEKQNHRFIRERESWKSKVMQAAFYEHFNSLAAPYGLQAKFLPKTKDNKEFLSKIEQEAKKPKSERSHNYYTRQVEKLEQELTQKKEELTEQKTNVVTLNTTISELQNTVSTYKNKIQNLEMHATEQQKENAKLDHHRQILSEDITEKTNKTEQLKINFKSTKEKMTKELRELRKKIEEDTERKSVLEKAIKVYEEELEPLIKKFDILVDRILEAKRLDENPEQFYKRLRENTYKMASRLGSEKRKDYLFNVGEQLKEQGLDHAKVELGFTDKVKLLASDTFTRKQVIEFDKEEALQAKEARKRRLLKLKPPSPFQDPYDPYS</sequence>
<accession>A0A0J6IK89</accession>
<protein>
    <recommendedName>
        <fullName evidence="4">Plasmid recombination enzyme</fullName>
    </recommendedName>
</protein>
<feature type="coiled-coil region" evidence="1">
    <location>
        <begin position="357"/>
        <end position="419"/>
    </location>
</feature>
<dbReference type="EMBL" id="JYLF01000008">
    <property type="protein sequence ID" value="KMN12547.1"/>
    <property type="molecule type" value="Genomic_DNA"/>
</dbReference>
<name>A0A0J6IK89_9PSED</name>
<dbReference type="AlphaFoldDB" id="A0A0J6IK89"/>
<dbReference type="OrthoDB" id="6842812at2"/>
<evidence type="ECO:0000313" key="3">
    <source>
        <dbReference type="Proteomes" id="UP000036325"/>
    </source>
</evidence>
<dbReference type="RefSeq" id="WP_048365706.1">
    <property type="nucleotide sequence ID" value="NZ_JYLF01000008.1"/>
</dbReference>
<evidence type="ECO:0000256" key="1">
    <source>
        <dbReference type="SAM" id="Coils"/>
    </source>
</evidence>
<feature type="coiled-coil region" evidence="1">
    <location>
        <begin position="85"/>
        <end position="112"/>
    </location>
</feature>
<feature type="coiled-coil region" evidence="1">
    <location>
        <begin position="445"/>
        <end position="486"/>
    </location>
</feature>
<organism evidence="2 3">
    <name type="scientific">Pseudomonas weihenstephanensis</name>
    <dbReference type="NCBI Taxonomy" id="1608994"/>
    <lineage>
        <taxon>Bacteria</taxon>
        <taxon>Pseudomonadati</taxon>
        <taxon>Pseudomonadota</taxon>
        <taxon>Gammaproteobacteria</taxon>
        <taxon>Pseudomonadales</taxon>
        <taxon>Pseudomonadaceae</taxon>
        <taxon>Pseudomonas</taxon>
    </lineage>
</organism>
<evidence type="ECO:0008006" key="4">
    <source>
        <dbReference type="Google" id="ProtNLM"/>
    </source>
</evidence>
<comment type="caution">
    <text evidence="2">The sequence shown here is derived from an EMBL/GenBank/DDBJ whole genome shotgun (WGS) entry which is preliminary data.</text>
</comment>
<proteinExistence type="predicted"/>
<dbReference type="Proteomes" id="UP000036325">
    <property type="component" value="Unassembled WGS sequence"/>
</dbReference>
<reference evidence="2 3" key="1">
    <citation type="submission" date="2015-02" db="EMBL/GenBank/DDBJ databases">
        <title>Pseudomonas helleri sp. nov. and Pseudomonas weihenstephanensis sp. nov., isolated from raw cows milk.</title>
        <authorList>
            <person name="von Neubeck M."/>
            <person name="Huptas C."/>
            <person name="Wenning M."/>
            <person name="Scherer S."/>
        </authorList>
    </citation>
    <scope>NUCLEOTIDE SEQUENCE [LARGE SCALE GENOMIC DNA]</scope>
    <source>
        <strain evidence="2 3">DSM 29166</strain>
    </source>
</reference>
<gene>
    <name evidence="2" type="ORF">TU86_18245</name>
</gene>
<dbReference type="SUPFAM" id="SSF90257">
    <property type="entry name" value="Myosin rod fragments"/>
    <property type="match status" value="1"/>
</dbReference>
<keyword evidence="1" id="KW-0175">Coiled coil</keyword>